<accession>A0A840TXM3</accession>
<protein>
    <recommendedName>
        <fullName evidence="3">Gluconate 2-dehydrogenase subunit 3 family protein</fullName>
    </recommendedName>
</protein>
<dbReference type="EMBL" id="JACHGF010000009">
    <property type="protein sequence ID" value="MBB5286352.1"/>
    <property type="molecule type" value="Genomic_DNA"/>
</dbReference>
<dbReference type="RefSeq" id="WP_184177406.1">
    <property type="nucleotide sequence ID" value="NZ_JACHGF010000009.1"/>
</dbReference>
<gene>
    <name evidence="1" type="ORF">HNQ92_004512</name>
</gene>
<organism evidence="1 2">
    <name type="scientific">Rhabdobacter roseus</name>
    <dbReference type="NCBI Taxonomy" id="1655419"/>
    <lineage>
        <taxon>Bacteria</taxon>
        <taxon>Pseudomonadati</taxon>
        <taxon>Bacteroidota</taxon>
        <taxon>Cytophagia</taxon>
        <taxon>Cytophagales</taxon>
        <taxon>Cytophagaceae</taxon>
        <taxon>Rhabdobacter</taxon>
    </lineage>
</organism>
<comment type="caution">
    <text evidence="1">The sequence shown here is derived from an EMBL/GenBank/DDBJ whole genome shotgun (WGS) entry which is preliminary data.</text>
</comment>
<name>A0A840TXM3_9BACT</name>
<evidence type="ECO:0008006" key="3">
    <source>
        <dbReference type="Google" id="ProtNLM"/>
    </source>
</evidence>
<sequence length="177" mass="19268">MNRREAVQKITFLMGGMLSAPVMAGILGEKLNAGPSLQITAEQEALLAEVADVIIPTTSTPGAKAAGAEQFIIRVLRDCYPLADQEKFYTSLTQLNTDSKGTFGKSFTELDAAQKNQLVKQLTTKDTAFFRRLKELTVTGYFTSEIGATQALEYLPVPGRFEACIPYKPGQKAWALG</sequence>
<dbReference type="Pfam" id="PF13618">
    <property type="entry name" value="Gluconate_2-dh3"/>
    <property type="match status" value="1"/>
</dbReference>
<reference evidence="1 2" key="1">
    <citation type="submission" date="2020-08" db="EMBL/GenBank/DDBJ databases">
        <title>Genomic Encyclopedia of Type Strains, Phase IV (KMG-IV): sequencing the most valuable type-strain genomes for metagenomic binning, comparative biology and taxonomic classification.</title>
        <authorList>
            <person name="Goeker M."/>
        </authorList>
    </citation>
    <scope>NUCLEOTIDE SEQUENCE [LARGE SCALE GENOMIC DNA]</scope>
    <source>
        <strain evidence="1 2">DSM 105074</strain>
    </source>
</reference>
<evidence type="ECO:0000313" key="1">
    <source>
        <dbReference type="EMBL" id="MBB5286352.1"/>
    </source>
</evidence>
<proteinExistence type="predicted"/>
<evidence type="ECO:0000313" key="2">
    <source>
        <dbReference type="Proteomes" id="UP000557307"/>
    </source>
</evidence>
<dbReference type="InterPro" id="IPR027056">
    <property type="entry name" value="Gluconate_2DH_su3"/>
</dbReference>
<dbReference type="AlphaFoldDB" id="A0A840TXM3"/>
<keyword evidence="2" id="KW-1185">Reference proteome</keyword>
<dbReference type="Proteomes" id="UP000557307">
    <property type="component" value="Unassembled WGS sequence"/>
</dbReference>